<reference evidence="12" key="1">
    <citation type="submission" date="2025-08" db="UniProtKB">
        <authorList>
            <consortium name="RefSeq"/>
        </authorList>
    </citation>
    <scope>IDENTIFICATION</scope>
    <source>
        <tissue evidence="12">Whole larvae</tissue>
    </source>
</reference>
<evidence type="ECO:0000256" key="2">
    <source>
        <dbReference type="ARBA" id="ARBA00022475"/>
    </source>
</evidence>
<keyword evidence="9 10" id="KW-0807">Transducer</keyword>
<keyword evidence="7 10" id="KW-0472">Membrane</keyword>
<keyword evidence="11" id="KW-1185">Reference proteome</keyword>
<dbReference type="RefSeq" id="XP_052756164.1">
    <property type="nucleotide sequence ID" value="XM_052900204.1"/>
</dbReference>
<evidence type="ECO:0000256" key="8">
    <source>
        <dbReference type="ARBA" id="ARBA00023170"/>
    </source>
</evidence>
<keyword evidence="3 10" id="KW-0716">Sensory transduction</keyword>
<proteinExistence type="inferred from homology"/>
<gene>
    <name evidence="12" type="primary">LOC113513487</name>
</gene>
<feature type="transmembrane region" description="Helical" evidence="10">
    <location>
        <begin position="158"/>
        <end position="180"/>
    </location>
</feature>
<evidence type="ECO:0000256" key="1">
    <source>
        <dbReference type="ARBA" id="ARBA00004651"/>
    </source>
</evidence>
<keyword evidence="2" id="KW-1003">Cell membrane</keyword>
<evidence type="ECO:0000256" key="5">
    <source>
        <dbReference type="ARBA" id="ARBA00022725"/>
    </source>
</evidence>
<name>A0ABM3MXT1_GALME</name>
<evidence type="ECO:0000256" key="3">
    <source>
        <dbReference type="ARBA" id="ARBA00022606"/>
    </source>
</evidence>
<evidence type="ECO:0000256" key="6">
    <source>
        <dbReference type="ARBA" id="ARBA00022989"/>
    </source>
</evidence>
<evidence type="ECO:0000256" key="10">
    <source>
        <dbReference type="RuleBase" id="RU351113"/>
    </source>
</evidence>
<evidence type="ECO:0000256" key="7">
    <source>
        <dbReference type="ARBA" id="ARBA00023136"/>
    </source>
</evidence>
<dbReference type="Pfam" id="PF02949">
    <property type="entry name" value="7tm_6"/>
    <property type="match status" value="1"/>
</dbReference>
<organism evidence="11 12">
    <name type="scientific">Galleria mellonella</name>
    <name type="common">Greater wax moth</name>
    <dbReference type="NCBI Taxonomy" id="7137"/>
    <lineage>
        <taxon>Eukaryota</taxon>
        <taxon>Metazoa</taxon>
        <taxon>Ecdysozoa</taxon>
        <taxon>Arthropoda</taxon>
        <taxon>Hexapoda</taxon>
        <taxon>Insecta</taxon>
        <taxon>Pterygota</taxon>
        <taxon>Neoptera</taxon>
        <taxon>Endopterygota</taxon>
        <taxon>Lepidoptera</taxon>
        <taxon>Glossata</taxon>
        <taxon>Ditrysia</taxon>
        <taxon>Pyraloidea</taxon>
        <taxon>Pyralidae</taxon>
        <taxon>Galleriinae</taxon>
        <taxon>Galleria</taxon>
    </lineage>
</organism>
<comment type="subcellular location">
    <subcellularLocation>
        <location evidence="1 10">Cell membrane</location>
        <topology evidence="1 10">Multi-pass membrane protein</topology>
    </subcellularLocation>
</comment>
<sequence>MPNFTSNRFISFFLRQDAGQIRIDDEYYLRPPQKKLIYRILAYLMTFMAMGDQELWGFRNCKNSVFKINRVLVLWYAPISLVFQIVFLFANYEKLTFETMGIIFIILPVSILINIELFIAQMKKYKEILKRFFTEVHLFYFKEHDAFTKTVLLRAERYVFLLMCSFVLLVVVDGFLWVIIPVFSNLKNKELILNKKRTFLTGIYLWLPFDYLYNYRNWQIVHTVNVFVMIYSSILLAFGNSIHLCIIFHLIGHIKILKYKIESPKWNELSQEEVKNILVDILKYHAFIKGIKNVLQDVFGLSIGGIYLLNLFVDSLILYQLMMGGTDSVAIYALMVFNLMFELIVISFIIEELRIQTDDISDIIYSIPWEDMSIPNKKTILMMLAQAQTPLMFKAAAGIKTGVQPMIDIFKATFSYYVMLKSTIE</sequence>
<accession>A0ABM3MXT1</accession>
<dbReference type="Proteomes" id="UP001652740">
    <property type="component" value="Unplaced"/>
</dbReference>
<feature type="transmembrane region" description="Helical" evidence="10">
    <location>
        <begin position="329"/>
        <end position="350"/>
    </location>
</feature>
<dbReference type="PANTHER" id="PTHR21137:SF35">
    <property type="entry name" value="ODORANT RECEPTOR 19A-RELATED"/>
    <property type="match status" value="1"/>
</dbReference>
<keyword evidence="8 10" id="KW-0675">Receptor</keyword>
<feature type="transmembrane region" description="Helical" evidence="10">
    <location>
        <begin position="72"/>
        <end position="90"/>
    </location>
</feature>
<feature type="transmembrane region" description="Helical" evidence="10">
    <location>
        <begin position="298"/>
        <end position="323"/>
    </location>
</feature>
<evidence type="ECO:0000313" key="11">
    <source>
        <dbReference type="Proteomes" id="UP001652740"/>
    </source>
</evidence>
<feature type="transmembrane region" description="Helical" evidence="10">
    <location>
        <begin position="226"/>
        <end position="251"/>
    </location>
</feature>
<dbReference type="PANTHER" id="PTHR21137">
    <property type="entry name" value="ODORANT RECEPTOR"/>
    <property type="match status" value="1"/>
</dbReference>
<keyword evidence="5 10" id="KW-0552">Olfaction</keyword>
<comment type="similarity">
    <text evidence="10">Belongs to the insect chemoreceptor superfamily. Heteromeric odorant receptor channel (TC 1.A.69) family.</text>
</comment>
<dbReference type="InterPro" id="IPR004117">
    <property type="entry name" value="7tm6_olfct_rcpt"/>
</dbReference>
<evidence type="ECO:0000256" key="4">
    <source>
        <dbReference type="ARBA" id="ARBA00022692"/>
    </source>
</evidence>
<dbReference type="GeneID" id="113513487"/>
<evidence type="ECO:0000256" key="9">
    <source>
        <dbReference type="ARBA" id="ARBA00023224"/>
    </source>
</evidence>
<protein>
    <recommendedName>
        <fullName evidence="10">Odorant receptor</fullName>
    </recommendedName>
</protein>
<evidence type="ECO:0000313" key="12">
    <source>
        <dbReference type="RefSeq" id="XP_052756164.1"/>
    </source>
</evidence>
<keyword evidence="4 10" id="KW-0812">Transmembrane</keyword>
<feature type="transmembrane region" description="Helical" evidence="10">
    <location>
        <begin position="102"/>
        <end position="120"/>
    </location>
</feature>
<keyword evidence="6 10" id="KW-1133">Transmembrane helix</keyword>
<feature type="transmembrane region" description="Helical" evidence="10">
    <location>
        <begin position="36"/>
        <end position="51"/>
    </location>
</feature>